<keyword evidence="2" id="KW-0472">Membrane</keyword>
<dbReference type="Proteomes" id="UP000443090">
    <property type="component" value="Unassembled WGS sequence"/>
</dbReference>
<protein>
    <submittedName>
        <fullName evidence="3">Uncharacterized protein</fullName>
    </submittedName>
</protein>
<evidence type="ECO:0000313" key="3">
    <source>
        <dbReference type="EMBL" id="TVY37045.1"/>
    </source>
</evidence>
<name>A0A8H8RM46_9HELO</name>
<dbReference type="AlphaFoldDB" id="A0A8H8RM46"/>
<evidence type="ECO:0000256" key="1">
    <source>
        <dbReference type="SAM" id="MobiDB-lite"/>
    </source>
</evidence>
<accession>A0A8H8RM46</accession>
<keyword evidence="2" id="KW-0812">Transmembrane</keyword>
<sequence>MSEISGMPQPDGGPSSSIPIAIPTPSPPKPPPIPSIQTLKSWAPLYLSETDRTIARLNKILSSPSGTDSFLCSLRYTTLLTSVLLSSISFSRIHKHALSLIETAIALPPNTTVIIDTSSIPSSRLLITAQRLKALSSLISDFRIFARLWGLLGLWAWGKSALLDPSKDKVLARIAYAQVFVNVCYQYLENGAYLSSKGVLGWNGEKQGRAWVWSSRFWMAHTVLDLGKLYHEWQVRRGKGGKGDEEVKGKSEEAWRTLWKKQLVVDLAYAPLTVHYSLENGLMGDFLVAVCGSVAGLTGFRYLWRNTI</sequence>
<reference evidence="3 4" key="1">
    <citation type="submission" date="2018-05" db="EMBL/GenBank/DDBJ databases">
        <title>Genome sequencing and assembly of the regulated plant pathogen Lachnellula willkommii and related sister species for the development of diagnostic species identification markers.</title>
        <authorList>
            <person name="Giroux E."/>
            <person name="Bilodeau G."/>
        </authorList>
    </citation>
    <scope>NUCLEOTIDE SEQUENCE [LARGE SCALE GENOMIC DNA]</scope>
    <source>
        <strain evidence="3 4">CBS 160.35</strain>
    </source>
</reference>
<comment type="caution">
    <text evidence="3">The sequence shown here is derived from an EMBL/GenBank/DDBJ whole genome shotgun (WGS) entry which is preliminary data.</text>
</comment>
<dbReference type="PANTHER" id="PTHR12652:SF25">
    <property type="entry name" value="MICROBODY (PEROXISOME) PROLIFERATION PROTEIN PEROXIN 11C (EUROFUNG)"/>
    <property type="match status" value="1"/>
</dbReference>
<evidence type="ECO:0000256" key="2">
    <source>
        <dbReference type="SAM" id="Phobius"/>
    </source>
</evidence>
<keyword evidence="4" id="KW-1185">Reference proteome</keyword>
<evidence type="ECO:0000313" key="4">
    <source>
        <dbReference type="Proteomes" id="UP000443090"/>
    </source>
</evidence>
<proteinExistence type="predicted"/>
<feature type="compositionally biased region" description="Pro residues" evidence="1">
    <location>
        <begin position="22"/>
        <end position="34"/>
    </location>
</feature>
<gene>
    <name evidence="3" type="ORF">LOCC1_G008183</name>
</gene>
<dbReference type="PANTHER" id="PTHR12652">
    <property type="entry name" value="PEROXISOMAL BIOGENESIS FACTOR 11"/>
    <property type="match status" value="1"/>
</dbReference>
<keyword evidence="2" id="KW-1133">Transmembrane helix</keyword>
<organism evidence="3 4">
    <name type="scientific">Lachnellula occidentalis</name>
    <dbReference type="NCBI Taxonomy" id="215460"/>
    <lineage>
        <taxon>Eukaryota</taxon>
        <taxon>Fungi</taxon>
        <taxon>Dikarya</taxon>
        <taxon>Ascomycota</taxon>
        <taxon>Pezizomycotina</taxon>
        <taxon>Leotiomycetes</taxon>
        <taxon>Helotiales</taxon>
        <taxon>Lachnaceae</taxon>
        <taxon>Lachnellula</taxon>
    </lineage>
</organism>
<dbReference type="OrthoDB" id="10005898at2759"/>
<feature type="region of interest" description="Disordered" evidence="1">
    <location>
        <begin position="1"/>
        <end position="34"/>
    </location>
</feature>
<feature type="transmembrane region" description="Helical" evidence="2">
    <location>
        <begin position="286"/>
        <end position="304"/>
    </location>
</feature>
<dbReference type="EMBL" id="QGMI01000755">
    <property type="protein sequence ID" value="TVY37045.1"/>
    <property type="molecule type" value="Genomic_DNA"/>
</dbReference>